<name>A0A1B2HPY0_9PSEU</name>
<evidence type="ECO:0000313" key="4">
    <source>
        <dbReference type="Proteomes" id="UP000093053"/>
    </source>
</evidence>
<dbReference type="Pfam" id="PF08327">
    <property type="entry name" value="AHSA1"/>
    <property type="match status" value="1"/>
</dbReference>
<dbReference type="CDD" id="cd07814">
    <property type="entry name" value="SRPBCC_CalC_Aha1-like"/>
    <property type="match status" value="1"/>
</dbReference>
<evidence type="ECO:0000259" key="2">
    <source>
        <dbReference type="Pfam" id="PF08327"/>
    </source>
</evidence>
<evidence type="ECO:0000313" key="3">
    <source>
        <dbReference type="EMBL" id="ANZ39784.1"/>
    </source>
</evidence>
<reference evidence="3 4" key="1">
    <citation type="submission" date="2016-07" db="EMBL/GenBank/DDBJ databases">
        <title>Complete genome sequence of the Lentzea guizhouensis DHS C013.</title>
        <authorList>
            <person name="Cao C."/>
        </authorList>
    </citation>
    <scope>NUCLEOTIDE SEQUENCE [LARGE SCALE GENOMIC DNA]</scope>
    <source>
        <strain evidence="3 4">DHS C013</strain>
    </source>
</reference>
<dbReference type="STRING" id="1586287.BBK82_30840"/>
<comment type="similarity">
    <text evidence="1">Belongs to the AHA1 family.</text>
</comment>
<accession>A0A1B2HPY0</accession>
<dbReference type="Proteomes" id="UP000093053">
    <property type="component" value="Chromosome"/>
</dbReference>
<dbReference type="KEGG" id="led:BBK82_30840"/>
<organism evidence="3 4">
    <name type="scientific">Lentzea guizhouensis</name>
    <dbReference type="NCBI Taxonomy" id="1586287"/>
    <lineage>
        <taxon>Bacteria</taxon>
        <taxon>Bacillati</taxon>
        <taxon>Actinomycetota</taxon>
        <taxon>Actinomycetes</taxon>
        <taxon>Pseudonocardiales</taxon>
        <taxon>Pseudonocardiaceae</taxon>
        <taxon>Lentzea</taxon>
    </lineage>
</organism>
<dbReference type="OrthoDB" id="4538425at2"/>
<evidence type="ECO:0000256" key="1">
    <source>
        <dbReference type="ARBA" id="ARBA00006817"/>
    </source>
</evidence>
<dbReference type="InterPro" id="IPR013538">
    <property type="entry name" value="ASHA1/2-like_C"/>
</dbReference>
<dbReference type="SUPFAM" id="SSF55961">
    <property type="entry name" value="Bet v1-like"/>
    <property type="match status" value="2"/>
</dbReference>
<gene>
    <name evidence="3" type="ORF">BBK82_30840</name>
</gene>
<feature type="domain" description="Activator of Hsp90 ATPase homologue 1/2-like C-terminal" evidence="2">
    <location>
        <begin position="156"/>
        <end position="270"/>
    </location>
</feature>
<proteinExistence type="inferred from homology"/>
<protein>
    <recommendedName>
        <fullName evidence="2">Activator of Hsp90 ATPase homologue 1/2-like C-terminal domain-containing protein</fullName>
    </recommendedName>
</protein>
<dbReference type="AlphaFoldDB" id="A0A1B2HPY0"/>
<keyword evidence="4" id="KW-1185">Reference proteome</keyword>
<dbReference type="RefSeq" id="WP_065918125.1">
    <property type="nucleotide sequence ID" value="NZ_CP016793.1"/>
</dbReference>
<dbReference type="EMBL" id="CP016793">
    <property type="protein sequence ID" value="ANZ39784.1"/>
    <property type="molecule type" value="Genomic_DNA"/>
</dbReference>
<sequence>MADRVSVKAVVFAPTAAVYRAMTTESSLSTWFAEHVDVRLEDGRFEFWGRHTPFGDVPRQTSAAADPGGGLRFDWEIEGMHTVVEMSVRRTATGDTTVSVLHEPVPFWGFDRASMNDFWGVAVGNLANFAEGRTLAPRPDYTAGQQDTATASIVIDADAAEVFSVLVDPAQIDRWLPAESVVEPWEGGRYDFGWDHGPMTVVDIEAPHRLAYTWHNDGWPDTLVSWELTEEEGAGTRVSLRHSGFVDGRPSDGYQLGWQGLLINLQRMLEIGERWQQPRWHHD</sequence>
<dbReference type="Gene3D" id="3.30.530.20">
    <property type="match status" value="2"/>
</dbReference>
<dbReference type="InterPro" id="IPR023393">
    <property type="entry name" value="START-like_dom_sf"/>
</dbReference>